<protein>
    <submittedName>
        <fullName evidence="1">Uncharacterized protein</fullName>
    </submittedName>
</protein>
<dbReference type="AlphaFoldDB" id="A0A101M027"/>
<geneLocation type="mitochondrion" evidence="1"/>
<comment type="caution">
    <text evidence="1">The sequence shown here is derived from an EMBL/GenBank/DDBJ whole genome shotgun (WGS) entry which is preliminary data.</text>
</comment>
<proteinExistence type="predicted"/>
<reference evidence="1" key="1">
    <citation type="journal article" date="2015" name="Genome Biol. Evol.">
        <title>Organellar Genomes of White Spruce (Picea glauca): Assembly and Annotation.</title>
        <authorList>
            <person name="Jackman S.D."/>
            <person name="Warren R.L."/>
            <person name="Gibb E.A."/>
            <person name="Vandervalk B.P."/>
            <person name="Mohamadi H."/>
            <person name="Chu J."/>
            <person name="Raymond A."/>
            <person name="Pleasance S."/>
            <person name="Coope R."/>
            <person name="Wildung M.R."/>
            <person name="Ritland C.E."/>
            <person name="Bousquet J."/>
            <person name="Jones S.J."/>
            <person name="Bohlmann J."/>
            <person name="Birol I."/>
        </authorList>
    </citation>
    <scope>NUCLEOTIDE SEQUENCE [LARGE SCALE GENOMIC DNA]</scope>
    <source>
        <tissue evidence="1">Flushing bud</tissue>
    </source>
</reference>
<gene>
    <name evidence="1" type="ORF">ABT39_MTgene4507</name>
</gene>
<name>A0A101M027_PICGL</name>
<dbReference type="EMBL" id="LKAM01000005">
    <property type="protein sequence ID" value="KUM48492.1"/>
    <property type="molecule type" value="Genomic_DNA"/>
</dbReference>
<keyword evidence="1" id="KW-0496">Mitochondrion</keyword>
<accession>A0A101M027</accession>
<organism evidence="1">
    <name type="scientific">Picea glauca</name>
    <name type="common">White spruce</name>
    <name type="synonym">Pinus glauca</name>
    <dbReference type="NCBI Taxonomy" id="3330"/>
    <lineage>
        <taxon>Eukaryota</taxon>
        <taxon>Viridiplantae</taxon>
        <taxon>Streptophyta</taxon>
        <taxon>Embryophyta</taxon>
        <taxon>Tracheophyta</taxon>
        <taxon>Spermatophyta</taxon>
        <taxon>Pinopsida</taxon>
        <taxon>Pinidae</taxon>
        <taxon>Conifers I</taxon>
        <taxon>Pinales</taxon>
        <taxon>Pinaceae</taxon>
        <taxon>Picea</taxon>
    </lineage>
</organism>
<sequence length="102" mass="11358">MEEANFKAIDKGSGDRAGNSLVLSLSLSKTRKGFDPAVQVVHHFGKPPLVLALLKRIQQSQSQLRVLLLGKPGMELVSMLVLIQLRVMLLYTYILMQLIVQD</sequence>
<evidence type="ECO:0000313" key="1">
    <source>
        <dbReference type="EMBL" id="KUM48492.1"/>
    </source>
</evidence>